<dbReference type="Pfam" id="PF06663">
    <property type="entry name" value="CNK2_3_dom"/>
    <property type="match status" value="1"/>
</dbReference>
<evidence type="ECO:0000313" key="4">
    <source>
        <dbReference type="Proteomes" id="UP000031443"/>
    </source>
</evidence>
<dbReference type="Proteomes" id="UP000031443">
    <property type="component" value="Unassembled WGS sequence"/>
</dbReference>
<dbReference type="GO" id="GO:0016020">
    <property type="term" value="C:membrane"/>
    <property type="evidence" value="ECO:0007669"/>
    <property type="project" value="InterPro"/>
</dbReference>
<feature type="region of interest" description="Disordered" evidence="1">
    <location>
        <begin position="133"/>
        <end position="188"/>
    </location>
</feature>
<evidence type="ECO:0000313" key="3">
    <source>
        <dbReference type="EMBL" id="EMP38078.1"/>
    </source>
</evidence>
<feature type="compositionally biased region" description="Basic and acidic residues" evidence="1">
    <location>
        <begin position="133"/>
        <end position="142"/>
    </location>
</feature>
<dbReference type="GO" id="GO:0009966">
    <property type="term" value="P:regulation of signal transduction"/>
    <property type="evidence" value="ECO:0007669"/>
    <property type="project" value="InterPro"/>
</dbReference>
<keyword evidence="3" id="KW-0418">Kinase</keyword>
<evidence type="ECO:0000259" key="2">
    <source>
        <dbReference type="Pfam" id="PF06663"/>
    </source>
</evidence>
<reference evidence="4" key="1">
    <citation type="journal article" date="2013" name="Nat. Genet.">
        <title>The draft genomes of soft-shell turtle and green sea turtle yield insights into the development and evolution of the turtle-specific body plan.</title>
        <authorList>
            <person name="Wang Z."/>
            <person name="Pascual-Anaya J."/>
            <person name="Zadissa A."/>
            <person name="Li W."/>
            <person name="Niimura Y."/>
            <person name="Huang Z."/>
            <person name="Li C."/>
            <person name="White S."/>
            <person name="Xiong Z."/>
            <person name="Fang D."/>
            <person name="Wang B."/>
            <person name="Ming Y."/>
            <person name="Chen Y."/>
            <person name="Zheng Y."/>
            <person name="Kuraku S."/>
            <person name="Pignatelli M."/>
            <person name="Herrero J."/>
            <person name="Beal K."/>
            <person name="Nozawa M."/>
            <person name="Li Q."/>
            <person name="Wang J."/>
            <person name="Zhang H."/>
            <person name="Yu L."/>
            <person name="Shigenobu S."/>
            <person name="Wang J."/>
            <person name="Liu J."/>
            <person name="Flicek P."/>
            <person name="Searle S."/>
            <person name="Wang J."/>
            <person name="Kuratani S."/>
            <person name="Yin Y."/>
            <person name="Aken B."/>
            <person name="Zhang G."/>
            <person name="Irie N."/>
        </authorList>
    </citation>
    <scope>NUCLEOTIDE SEQUENCE [LARGE SCALE GENOMIC DNA]</scope>
</reference>
<dbReference type="EMBL" id="KB520804">
    <property type="protein sequence ID" value="EMP38078.1"/>
    <property type="molecule type" value="Genomic_DNA"/>
</dbReference>
<name>M7C127_CHEMY</name>
<keyword evidence="3" id="KW-0808">Transferase</keyword>
<feature type="region of interest" description="Disordered" evidence="1">
    <location>
        <begin position="1"/>
        <end position="81"/>
    </location>
</feature>
<dbReference type="GO" id="GO:0016301">
    <property type="term" value="F:kinase activity"/>
    <property type="evidence" value="ECO:0007669"/>
    <property type="project" value="UniProtKB-KW"/>
</dbReference>
<proteinExistence type="predicted"/>
<gene>
    <name evidence="3" type="ORF">UY3_04713</name>
</gene>
<keyword evidence="4" id="KW-1185">Reference proteome</keyword>
<accession>M7C127</accession>
<evidence type="ECO:0000256" key="1">
    <source>
        <dbReference type="SAM" id="MobiDB-lite"/>
    </source>
</evidence>
<organism evidence="3 4">
    <name type="scientific">Chelonia mydas</name>
    <name type="common">Green sea-turtle</name>
    <name type="synonym">Chelonia agassizi</name>
    <dbReference type="NCBI Taxonomy" id="8469"/>
    <lineage>
        <taxon>Eukaryota</taxon>
        <taxon>Metazoa</taxon>
        <taxon>Chordata</taxon>
        <taxon>Craniata</taxon>
        <taxon>Vertebrata</taxon>
        <taxon>Euteleostomi</taxon>
        <taxon>Archelosauria</taxon>
        <taxon>Testudinata</taxon>
        <taxon>Testudines</taxon>
        <taxon>Cryptodira</taxon>
        <taxon>Durocryptodira</taxon>
        <taxon>Americhelydia</taxon>
        <taxon>Chelonioidea</taxon>
        <taxon>Cheloniidae</taxon>
        <taxon>Chelonia</taxon>
    </lineage>
</organism>
<dbReference type="InterPro" id="IPR010599">
    <property type="entry name" value="CNK2/3_dom"/>
</dbReference>
<feature type="domain" description="DUF1170" evidence="2">
    <location>
        <begin position="3"/>
        <end position="99"/>
    </location>
</feature>
<sequence>MDTSMKKEKPAILDLYIPPPPAVPYSPRDEKECLVYGGGNKPKQPLPGSKGAESPNSFLDQESRRRRFTIADSDQLPGYPMEANILPTKMREKTQSYGEDVLCRYFSNERIPPIIEESSSSQQHFARPVADRHDKLIPERSPVDSCTPPPREAQAESTGERQQSTHRGEDTMAESTGERQQSTLRDEDTMKTTFLRASLQSLLPKHNCCEIIDDPISGLPRLTSTNRHTLVAEHDGLAPDAAKGTCLSTML</sequence>
<protein>
    <submittedName>
        <fullName evidence="3">Connector enhancer of kinase suppressor of ras 3</fullName>
    </submittedName>
</protein>
<dbReference type="STRING" id="8469.M7C127"/>
<dbReference type="GO" id="GO:0005737">
    <property type="term" value="C:cytoplasm"/>
    <property type="evidence" value="ECO:0007669"/>
    <property type="project" value="InterPro"/>
</dbReference>
<feature type="compositionally biased region" description="Basic and acidic residues" evidence="1">
    <location>
        <begin position="1"/>
        <end position="11"/>
    </location>
</feature>
<dbReference type="AlphaFoldDB" id="M7C127"/>